<dbReference type="EMBL" id="JABWDY010022761">
    <property type="protein sequence ID" value="KAF5191472.1"/>
    <property type="molecule type" value="Genomic_DNA"/>
</dbReference>
<dbReference type="Pfam" id="PF00067">
    <property type="entry name" value="p450"/>
    <property type="match status" value="1"/>
</dbReference>
<accession>A0A7J6W4N6</accession>
<organism evidence="1 2">
    <name type="scientific">Thalictrum thalictroides</name>
    <name type="common">Rue-anemone</name>
    <name type="synonym">Anemone thalictroides</name>
    <dbReference type="NCBI Taxonomy" id="46969"/>
    <lineage>
        <taxon>Eukaryota</taxon>
        <taxon>Viridiplantae</taxon>
        <taxon>Streptophyta</taxon>
        <taxon>Embryophyta</taxon>
        <taxon>Tracheophyta</taxon>
        <taxon>Spermatophyta</taxon>
        <taxon>Magnoliopsida</taxon>
        <taxon>Ranunculales</taxon>
        <taxon>Ranunculaceae</taxon>
        <taxon>Thalictroideae</taxon>
        <taxon>Thalictrum</taxon>
    </lineage>
</organism>
<dbReference type="Gene3D" id="1.10.630.10">
    <property type="entry name" value="Cytochrome P450"/>
    <property type="match status" value="1"/>
</dbReference>
<evidence type="ECO:0000313" key="1">
    <source>
        <dbReference type="EMBL" id="KAF5191472.1"/>
    </source>
</evidence>
<dbReference type="OrthoDB" id="1470350at2759"/>
<dbReference type="GO" id="GO:0005506">
    <property type="term" value="F:iron ion binding"/>
    <property type="evidence" value="ECO:0007669"/>
    <property type="project" value="InterPro"/>
</dbReference>
<dbReference type="GO" id="GO:0020037">
    <property type="term" value="F:heme binding"/>
    <property type="evidence" value="ECO:0007669"/>
    <property type="project" value="InterPro"/>
</dbReference>
<name>A0A7J6W4N6_THATH</name>
<dbReference type="SUPFAM" id="SSF48264">
    <property type="entry name" value="Cytochrome P450"/>
    <property type="match status" value="1"/>
</dbReference>
<gene>
    <name evidence="1" type="ORF">FRX31_018940</name>
</gene>
<dbReference type="InterPro" id="IPR001128">
    <property type="entry name" value="Cyt_P450"/>
</dbReference>
<evidence type="ECO:0000313" key="2">
    <source>
        <dbReference type="Proteomes" id="UP000554482"/>
    </source>
</evidence>
<dbReference type="InterPro" id="IPR036396">
    <property type="entry name" value="Cyt_P450_sf"/>
</dbReference>
<proteinExistence type="predicted"/>
<comment type="caution">
    <text evidence="1">The sequence shown here is derived from an EMBL/GenBank/DDBJ whole genome shotgun (WGS) entry which is preliminary data.</text>
</comment>
<dbReference type="Proteomes" id="UP000554482">
    <property type="component" value="Unassembled WGS sequence"/>
</dbReference>
<reference evidence="1 2" key="1">
    <citation type="submission" date="2020-06" db="EMBL/GenBank/DDBJ databases">
        <title>Transcriptomic and genomic resources for Thalictrum thalictroides and T. hernandezii: Facilitating candidate gene discovery in an emerging model plant lineage.</title>
        <authorList>
            <person name="Arias T."/>
            <person name="Riano-Pachon D.M."/>
            <person name="Di Stilio V.S."/>
        </authorList>
    </citation>
    <scope>NUCLEOTIDE SEQUENCE [LARGE SCALE GENOMIC DNA]</scope>
    <source>
        <strain evidence="2">cv. WT478/WT964</strain>
        <tissue evidence="1">Leaves</tissue>
    </source>
</reference>
<keyword evidence="2" id="KW-1185">Reference proteome</keyword>
<dbReference type="GO" id="GO:0004497">
    <property type="term" value="F:monooxygenase activity"/>
    <property type="evidence" value="ECO:0007669"/>
    <property type="project" value="InterPro"/>
</dbReference>
<sequence>MTKTDAAVQTLSGISPDVVLEIVIGPVRIADPIFSFVETSFTTKYSFTENGANEPSVVAKLQNEVDSVLGDCFPTIEYMKKLKYTTRVINESLRLYP</sequence>
<dbReference type="GO" id="GO:0044550">
    <property type="term" value="P:secondary metabolite biosynthetic process"/>
    <property type="evidence" value="ECO:0007669"/>
    <property type="project" value="UniProtKB-ARBA"/>
</dbReference>
<protein>
    <submittedName>
        <fullName evidence="1">Cytochrome p450</fullName>
    </submittedName>
</protein>
<dbReference type="GO" id="GO:0016705">
    <property type="term" value="F:oxidoreductase activity, acting on paired donors, with incorporation or reduction of molecular oxygen"/>
    <property type="evidence" value="ECO:0007669"/>
    <property type="project" value="InterPro"/>
</dbReference>
<dbReference type="AlphaFoldDB" id="A0A7J6W4N6"/>